<dbReference type="EMBL" id="JAEUXJ010000001">
    <property type="protein sequence ID" value="MBL6454443.1"/>
    <property type="molecule type" value="Genomic_DNA"/>
</dbReference>
<dbReference type="PROSITE" id="PS51257">
    <property type="entry name" value="PROKAR_LIPOPROTEIN"/>
    <property type="match status" value="1"/>
</dbReference>
<keyword evidence="3" id="KW-1185">Reference proteome</keyword>
<feature type="signal peptide" evidence="1">
    <location>
        <begin position="1"/>
        <end position="24"/>
    </location>
</feature>
<protein>
    <submittedName>
        <fullName evidence="2">Uncharacterized protein</fullName>
    </submittedName>
</protein>
<dbReference type="Proteomes" id="UP000606490">
    <property type="component" value="Unassembled WGS sequence"/>
</dbReference>
<evidence type="ECO:0000313" key="3">
    <source>
        <dbReference type="Proteomes" id="UP000606490"/>
    </source>
</evidence>
<reference evidence="2 3" key="1">
    <citation type="submission" date="2021-01" db="EMBL/GenBank/DDBJ databases">
        <title>Belnapia mucosa sp. nov. and Belnapia arida sp. nov., isolated from the Tabernas Desert (Almeria, Spain).</title>
        <authorList>
            <person name="Molina-Menor E."/>
            <person name="Vidal-Verdu A."/>
            <person name="Calonge A."/>
            <person name="Satari L."/>
            <person name="Pereto Magraner J."/>
            <person name="Porcar Miralles M."/>
        </authorList>
    </citation>
    <scope>NUCLEOTIDE SEQUENCE [LARGE SCALE GENOMIC DNA]</scope>
    <source>
        <strain evidence="2 3">T6</strain>
    </source>
</reference>
<name>A0ABS1UY94_9PROT</name>
<proteinExistence type="predicted"/>
<organism evidence="2 3">
    <name type="scientific">Belnapia mucosa</name>
    <dbReference type="NCBI Taxonomy" id="2804532"/>
    <lineage>
        <taxon>Bacteria</taxon>
        <taxon>Pseudomonadati</taxon>
        <taxon>Pseudomonadota</taxon>
        <taxon>Alphaproteobacteria</taxon>
        <taxon>Acetobacterales</taxon>
        <taxon>Roseomonadaceae</taxon>
        <taxon>Belnapia</taxon>
    </lineage>
</organism>
<comment type="caution">
    <text evidence="2">The sequence shown here is derived from an EMBL/GenBank/DDBJ whole genome shotgun (WGS) entry which is preliminary data.</text>
</comment>
<feature type="chain" id="PRO_5046580723" evidence="1">
    <location>
        <begin position="25"/>
        <end position="309"/>
    </location>
</feature>
<keyword evidence="1" id="KW-0732">Signal</keyword>
<gene>
    <name evidence="2" type="ORF">JMJ55_03845</name>
</gene>
<evidence type="ECO:0000256" key="1">
    <source>
        <dbReference type="SAM" id="SignalP"/>
    </source>
</evidence>
<evidence type="ECO:0000313" key="2">
    <source>
        <dbReference type="EMBL" id="MBL6454443.1"/>
    </source>
</evidence>
<accession>A0ABS1UY94</accession>
<sequence length="309" mass="31291">MIRRHMILLALPVLAGCAQMGGQAEPPASAAARFAATLVSAEQAVDDAVARMDGFERMAQREDQAIAFALSGRTAPPARFTAPPAAAAEAAGRVLAPVFAALGDYAHALASVAAGQPVRAGGDPGGRALSEATANGLAAVQAASGTPVLEPVKTAGLAGVAALADVPARIAASGKPSLGALVNEQQPHMVAVVALLRAVIGPEPGQGTRGAIRARREGLDAQQARFLSALRTDGRIGPAERYSIFRSVSESRDNDPAQGNFSAIIDLLAALEQAHGALAVDGPDAEAQIAAMAAAVERLEDLTEGSRRG</sequence>
<dbReference type="RefSeq" id="WP_202824145.1">
    <property type="nucleotide sequence ID" value="NZ_JAEUXJ010000001.1"/>
</dbReference>